<evidence type="ECO:0000313" key="4">
    <source>
        <dbReference type="Proteomes" id="UP001516023"/>
    </source>
</evidence>
<feature type="chain" id="PRO_5044873252" description="Calcineurin-like phosphoesterase domain-containing protein" evidence="2">
    <location>
        <begin position="18"/>
        <end position="837"/>
    </location>
</feature>
<feature type="compositionally biased region" description="Polar residues" evidence="1">
    <location>
        <begin position="96"/>
        <end position="120"/>
    </location>
</feature>
<feature type="region of interest" description="Disordered" evidence="1">
    <location>
        <begin position="96"/>
        <end position="161"/>
    </location>
</feature>
<evidence type="ECO:0008006" key="5">
    <source>
        <dbReference type="Google" id="ProtNLM"/>
    </source>
</evidence>
<gene>
    <name evidence="3" type="ORF">HJC23_004985</name>
</gene>
<evidence type="ECO:0000256" key="1">
    <source>
        <dbReference type="SAM" id="MobiDB-lite"/>
    </source>
</evidence>
<dbReference type="SUPFAM" id="SSF56300">
    <property type="entry name" value="Metallo-dependent phosphatases"/>
    <property type="match status" value="1"/>
</dbReference>
<feature type="compositionally biased region" description="Polar residues" evidence="1">
    <location>
        <begin position="821"/>
        <end position="831"/>
    </location>
</feature>
<keyword evidence="4" id="KW-1185">Reference proteome</keyword>
<accession>A0ABD3P756</accession>
<dbReference type="AlphaFoldDB" id="A0ABD3P756"/>
<dbReference type="Gene3D" id="3.90.780.10">
    <property type="entry name" value="5'-Nucleotidase, C-terminal domain"/>
    <property type="match status" value="1"/>
</dbReference>
<reference evidence="3 4" key="1">
    <citation type="journal article" date="2020" name="G3 (Bethesda)">
        <title>Improved Reference Genome for Cyclotella cryptica CCMP332, a Model for Cell Wall Morphogenesis, Salinity Adaptation, and Lipid Production in Diatoms (Bacillariophyta).</title>
        <authorList>
            <person name="Roberts W.R."/>
            <person name="Downey K.M."/>
            <person name="Ruck E.C."/>
            <person name="Traller J.C."/>
            <person name="Alverson A.J."/>
        </authorList>
    </citation>
    <scope>NUCLEOTIDE SEQUENCE [LARGE SCALE GENOMIC DNA]</scope>
    <source>
        <strain evidence="3 4">CCMP332</strain>
    </source>
</reference>
<dbReference type="InterPro" id="IPR029052">
    <property type="entry name" value="Metallo-depent_PP-like"/>
</dbReference>
<evidence type="ECO:0000256" key="2">
    <source>
        <dbReference type="SAM" id="SignalP"/>
    </source>
</evidence>
<dbReference type="Gene3D" id="3.60.21.10">
    <property type="match status" value="1"/>
</dbReference>
<feature type="compositionally biased region" description="Low complexity" evidence="1">
    <location>
        <begin position="126"/>
        <end position="146"/>
    </location>
</feature>
<protein>
    <recommendedName>
        <fullName evidence="5">Calcineurin-like phosphoesterase domain-containing protein</fullName>
    </recommendedName>
</protein>
<proteinExistence type="predicted"/>
<dbReference type="SUPFAM" id="SSF55816">
    <property type="entry name" value="5'-nucleotidase (syn. UDP-sugar hydrolase), C-terminal domain"/>
    <property type="match status" value="1"/>
</dbReference>
<comment type="caution">
    <text evidence="3">The sequence shown here is derived from an EMBL/GenBank/DDBJ whole genome shotgun (WGS) entry which is preliminary data.</text>
</comment>
<dbReference type="EMBL" id="JABMIG020000255">
    <property type="protein sequence ID" value="KAL3783619.1"/>
    <property type="molecule type" value="Genomic_DNA"/>
</dbReference>
<dbReference type="InterPro" id="IPR036907">
    <property type="entry name" value="5'-Nucleotdase_C_sf"/>
</dbReference>
<dbReference type="InterPro" id="IPR006179">
    <property type="entry name" value="5_nucleotidase/apyrase"/>
</dbReference>
<dbReference type="PANTHER" id="PTHR11575:SF22">
    <property type="entry name" value="ADL392WP"/>
    <property type="match status" value="1"/>
</dbReference>
<name>A0ABD3P756_9STRA</name>
<evidence type="ECO:0000313" key="3">
    <source>
        <dbReference type="EMBL" id="KAL3783619.1"/>
    </source>
</evidence>
<dbReference type="PANTHER" id="PTHR11575">
    <property type="entry name" value="5'-NUCLEOTIDASE-RELATED"/>
    <property type="match status" value="1"/>
</dbReference>
<dbReference type="Proteomes" id="UP001516023">
    <property type="component" value="Unassembled WGS sequence"/>
</dbReference>
<feature type="region of interest" description="Disordered" evidence="1">
    <location>
        <begin position="716"/>
        <end position="766"/>
    </location>
</feature>
<feature type="signal peptide" evidence="2">
    <location>
        <begin position="1"/>
        <end position="17"/>
    </location>
</feature>
<feature type="compositionally biased region" description="Polar residues" evidence="1">
    <location>
        <begin position="147"/>
        <end position="161"/>
    </location>
</feature>
<sequence length="837" mass="92187">MLLVSLCGLILPVSSWALVVHASHQSQLPIGQISKLRAPTFQRRAQNADNDSLPTIEDALAEDGLVLPAVGEDATSANATNTSSTDEVMLASTNATNATESPSTGQLPSNFPSTTFIPTQHKQDFNTTSITSTPSISPSNSIKISTASPTGSPVHSTSQPTYGTLPIQPVNIMVLTDVHSWVQGHKMHEPALNADYGDVLSFYQQFKAQVASTTLEDGSTPDLYFVMNGDFVHGTILGDDPPTSLSGIIERMPYDVVTVGNHDVSNLETVEELRRPGGLVDVWGERLVTSNVRVMYSSNKVTEVAGYDGVSGRDGTNATELVPLGNNYRFLHGNQGTILTLGFLYNMKEDEAAITVETVEDVMQQSWFTSLFAMPRTEDFDAVLVLAHMDVKHELVTLLYETLRKLVGESMVIQFITGHTHIRDYIALDDYSSSFEAGRYLDTIGFVSFDLKNGSFQHIFVNANKASIAQSLGMGETEYLTQEGKELSEYINRTFQHAGANEIVGCSPRRYRVDGYLNETDSLLRLYLEEVMPTSFLQHYNSGGYSQYENVFLQRLDWFVRYDLFPGVVTINDIVGVIPDDDTIVSVSHSVRGRDILDVMVAWNNGEVFLDNVTKIVGISTPNSAGVQNSQYALDNNTKYSLYTLSKFAPSLNKIMNDLNVAPFTLSSHAVYNGDKTVRSMWTDYIKRSWPYDGNDCECVKDSICHNYTNSSYYNRSDSWPREKTSSSPIAHGNQHVSFPINSNPSVPESNEHYQSSGDQIPKNNANHNTRGKFLVIAVSLASVFYTLRMRQQGYSAASDATMNNDLELTVTPPPGYGNMTPGSGYSSPQLASGRYV</sequence>
<keyword evidence="2" id="KW-0732">Signal</keyword>
<organism evidence="3 4">
    <name type="scientific">Cyclotella cryptica</name>
    <dbReference type="NCBI Taxonomy" id="29204"/>
    <lineage>
        <taxon>Eukaryota</taxon>
        <taxon>Sar</taxon>
        <taxon>Stramenopiles</taxon>
        <taxon>Ochrophyta</taxon>
        <taxon>Bacillariophyta</taxon>
        <taxon>Coscinodiscophyceae</taxon>
        <taxon>Thalassiosirophycidae</taxon>
        <taxon>Stephanodiscales</taxon>
        <taxon>Stephanodiscaceae</taxon>
        <taxon>Cyclotella</taxon>
    </lineage>
</organism>
<feature type="region of interest" description="Disordered" evidence="1">
    <location>
        <begin position="806"/>
        <end position="837"/>
    </location>
</feature>
<feature type="compositionally biased region" description="Polar residues" evidence="1">
    <location>
        <begin position="735"/>
        <end position="766"/>
    </location>
</feature>